<evidence type="ECO:0000313" key="8">
    <source>
        <dbReference type="Proteomes" id="UP001153620"/>
    </source>
</evidence>
<dbReference type="GO" id="GO:0009838">
    <property type="term" value="P:abscission"/>
    <property type="evidence" value="ECO:0007669"/>
    <property type="project" value="TreeGrafter"/>
</dbReference>
<dbReference type="EMBL" id="OU895879">
    <property type="protein sequence ID" value="CAH1727276.1"/>
    <property type="molecule type" value="Genomic_DNA"/>
</dbReference>
<gene>
    <name evidence="7" type="ORF">CHIRRI_LOCUS9546</name>
</gene>
<dbReference type="PANTHER" id="PTHR46603:SF1">
    <property type="entry name" value="ABSCISSION_NOCUT CHECKPOINT REGULATOR"/>
    <property type="match status" value="1"/>
</dbReference>
<dbReference type="Pfam" id="PF22586">
    <property type="entry name" value="ANCHR-like_BBOX"/>
    <property type="match status" value="1"/>
</dbReference>
<dbReference type="PANTHER" id="PTHR46603">
    <property type="entry name" value="ABSCISSION/NOCUT CHECKPOINT REGULATOR"/>
    <property type="match status" value="1"/>
</dbReference>
<dbReference type="Pfam" id="PF01363">
    <property type="entry name" value="FYVE"/>
    <property type="match status" value="1"/>
</dbReference>
<evidence type="ECO:0000256" key="4">
    <source>
        <dbReference type="PROSITE-ProRule" id="PRU00024"/>
    </source>
</evidence>
<dbReference type="InterPro" id="IPR000315">
    <property type="entry name" value="Znf_B-box"/>
</dbReference>
<dbReference type="OrthoDB" id="1740265at2759"/>
<dbReference type="InterPro" id="IPR011011">
    <property type="entry name" value="Znf_FYVE_PHD"/>
</dbReference>
<dbReference type="InterPro" id="IPR013083">
    <property type="entry name" value="Znf_RING/FYVE/PHD"/>
</dbReference>
<evidence type="ECO:0000313" key="7">
    <source>
        <dbReference type="EMBL" id="CAH1727276.1"/>
    </source>
</evidence>
<protein>
    <recommendedName>
        <fullName evidence="9">FYVE-type domain-containing protein</fullName>
    </recommendedName>
</protein>
<name>A0A9P0NL46_9DIPT</name>
<proteinExistence type="predicted"/>
<dbReference type="InterPro" id="IPR017455">
    <property type="entry name" value="Znf_FYVE-rel"/>
</dbReference>
<reference evidence="7" key="2">
    <citation type="submission" date="2022-10" db="EMBL/GenBank/DDBJ databases">
        <authorList>
            <consortium name="ENA_rothamsted_submissions"/>
            <consortium name="culmorum"/>
            <person name="King R."/>
        </authorList>
    </citation>
    <scope>NUCLEOTIDE SEQUENCE</scope>
</reference>
<feature type="domain" description="B box-type" evidence="5">
    <location>
        <begin position="272"/>
        <end position="317"/>
    </location>
</feature>
<keyword evidence="8" id="KW-1185">Reference proteome</keyword>
<keyword evidence="1" id="KW-0479">Metal-binding</keyword>
<dbReference type="Gene3D" id="4.10.830.40">
    <property type="match status" value="1"/>
</dbReference>
<evidence type="ECO:0000256" key="2">
    <source>
        <dbReference type="ARBA" id="ARBA00022771"/>
    </source>
</evidence>
<dbReference type="InterPro" id="IPR000306">
    <property type="entry name" value="Znf_FYVE"/>
</dbReference>
<evidence type="ECO:0000259" key="6">
    <source>
        <dbReference type="PROSITE" id="PS50178"/>
    </source>
</evidence>
<dbReference type="GO" id="GO:0008270">
    <property type="term" value="F:zinc ion binding"/>
    <property type="evidence" value="ECO:0007669"/>
    <property type="project" value="UniProtKB-KW"/>
</dbReference>
<dbReference type="PROSITE" id="PS50178">
    <property type="entry name" value="ZF_FYVE"/>
    <property type="match status" value="1"/>
</dbReference>
<dbReference type="Proteomes" id="UP001153620">
    <property type="component" value="Chromosome 3"/>
</dbReference>
<dbReference type="GO" id="GO:0032266">
    <property type="term" value="F:phosphatidylinositol-3-phosphate binding"/>
    <property type="evidence" value="ECO:0007669"/>
    <property type="project" value="TreeGrafter"/>
</dbReference>
<dbReference type="GO" id="GO:0030496">
    <property type="term" value="C:midbody"/>
    <property type="evidence" value="ECO:0007669"/>
    <property type="project" value="TreeGrafter"/>
</dbReference>
<dbReference type="AlphaFoldDB" id="A0A9P0NL46"/>
<accession>A0A9P0NL46</accession>
<keyword evidence="2 4" id="KW-0863">Zinc-finger</keyword>
<evidence type="ECO:0000256" key="3">
    <source>
        <dbReference type="ARBA" id="ARBA00022833"/>
    </source>
</evidence>
<dbReference type="GO" id="GO:0044878">
    <property type="term" value="P:mitotic cytokinesis checkpoint signaling"/>
    <property type="evidence" value="ECO:0007669"/>
    <property type="project" value="TreeGrafter"/>
</dbReference>
<dbReference type="CDD" id="cd00065">
    <property type="entry name" value="FYVE_like_SF"/>
    <property type="match status" value="1"/>
</dbReference>
<dbReference type="Gene3D" id="3.30.40.10">
    <property type="entry name" value="Zinc/RING finger domain, C3HC4 (zinc finger)"/>
    <property type="match status" value="1"/>
</dbReference>
<reference evidence="7" key="1">
    <citation type="submission" date="2022-01" db="EMBL/GenBank/DDBJ databases">
        <authorList>
            <person name="King R."/>
        </authorList>
    </citation>
    <scope>NUCLEOTIDE SEQUENCE</scope>
</reference>
<dbReference type="GO" id="GO:0032154">
    <property type="term" value="C:cleavage furrow"/>
    <property type="evidence" value="ECO:0007669"/>
    <property type="project" value="TreeGrafter"/>
</dbReference>
<sequence length="325" mass="37653">MKFSSYNYESFPLFTFSNTLKMSNCNTCGKAFGFFTKELGCPKCNKVFCKKCLCYKIAAIDNPKKTILVCLRCSKIQEDPMIGSKHVKPPLEELLGVKPEEVTSPILEPSTSNDDNLIRTRLDELKDPEMTVEDSNIDDIQMRLANLKGVDYRKPTDKIIFSKDTRTEQEKIDDLLKQFVEERDINQQYSSQPEESSGSIDDIERRLALLRGQDVSKLRSQLPDFSDETEQEEVDRTIMQYLEEAKLPDLDETIESEFINSIPKPENKKDIEELPFCEICNEDAVIRCIECENIFCHKCFLEFHEDEEYKSHKTKPYQAPKESEN</sequence>
<evidence type="ECO:0008006" key="9">
    <source>
        <dbReference type="Google" id="ProtNLM"/>
    </source>
</evidence>
<dbReference type="PROSITE" id="PS50119">
    <property type="entry name" value="ZF_BBOX"/>
    <property type="match status" value="1"/>
</dbReference>
<evidence type="ECO:0000259" key="5">
    <source>
        <dbReference type="PROSITE" id="PS50119"/>
    </source>
</evidence>
<organism evidence="7 8">
    <name type="scientific">Chironomus riparius</name>
    <dbReference type="NCBI Taxonomy" id="315576"/>
    <lineage>
        <taxon>Eukaryota</taxon>
        <taxon>Metazoa</taxon>
        <taxon>Ecdysozoa</taxon>
        <taxon>Arthropoda</taxon>
        <taxon>Hexapoda</taxon>
        <taxon>Insecta</taxon>
        <taxon>Pterygota</taxon>
        <taxon>Neoptera</taxon>
        <taxon>Endopterygota</taxon>
        <taxon>Diptera</taxon>
        <taxon>Nematocera</taxon>
        <taxon>Chironomoidea</taxon>
        <taxon>Chironomidae</taxon>
        <taxon>Chironominae</taxon>
        <taxon>Chironomus</taxon>
    </lineage>
</organism>
<evidence type="ECO:0000256" key="1">
    <source>
        <dbReference type="ARBA" id="ARBA00022723"/>
    </source>
</evidence>
<dbReference type="SUPFAM" id="SSF57903">
    <property type="entry name" value="FYVE/PHD zinc finger"/>
    <property type="match status" value="1"/>
</dbReference>
<dbReference type="SUPFAM" id="SSF57845">
    <property type="entry name" value="B-box zinc-binding domain"/>
    <property type="match status" value="1"/>
</dbReference>
<dbReference type="GO" id="GO:0005813">
    <property type="term" value="C:centrosome"/>
    <property type="evidence" value="ECO:0007669"/>
    <property type="project" value="TreeGrafter"/>
</dbReference>
<feature type="domain" description="FYVE-type" evidence="6">
    <location>
        <begin position="19"/>
        <end position="78"/>
    </location>
</feature>
<keyword evidence="3" id="KW-0862">Zinc</keyword>